<dbReference type="InterPro" id="IPR004158">
    <property type="entry name" value="DUF247_pln"/>
</dbReference>
<evidence type="ECO:0000313" key="4">
    <source>
        <dbReference type="Proteomes" id="UP001168877"/>
    </source>
</evidence>
<dbReference type="Proteomes" id="UP001168877">
    <property type="component" value="Unassembled WGS sequence"/>
</dbReference>
<proteinExistence type="predicted"/>
<comment type="caution">
    <text evidence="3">The sequence shown here is derived from an EMBL/GenBank/DDBJ whole genome shotgun (WGS) entry which is preliminary data.</text>
</comment>
<dbReference type="PANTHER" id="PTHR31170">
    <property type="entry name" value="BNAC04G53230D PROTEIN"/>
    <property type="match status" value="1"/>
</dbReference>
<feature type="region of interest" description="Disordered" evidence="1">
    <location>
        <begin position="638"/>
        <end position="693"/>
    </location>
</feature>
<evidence type="ECO:0000256" key="2">
    <source>
        <dbReference type="SAM" id="Phobius"/>
    </source>
</evidence>
<gene>
    <name evidence="3" type="ORF">LWI29_000042</name>
</gene>
<protein>
    <submittedName>
        <fullName evidence="3">Uncharacterized protein</fullName>
    </submittedName>
</protein>
<keyword evidence="4" id="KW-1185">Reference proteome</keyword>
<dbReference type="EMBL" id="JAUESC010000384">
    <property type="protein sequence ID" value="KAK0580258.1"/>
    <property type="molecule type" value="Genomic_DNA"/>
</dbReference>
<reference evidence="3" key="1">
    <citation type="journal article" date="2022" name="Plant J.">
        <title>Strategies of tolerance reflected in two North American maple genomes.</title>
        <authorList>
            <person name="McEvoy S.L."/>
            <person name="Sezen U.U."/>
            <person name="Trouern-Trend A."/>
            <person name="McMahon S.M."/>
            <person name="Schaberg P.G."/>
            <person name="Yang J."/>
            <person name="Wegrzyn J.L."/>
            <person name="Swenson N.G."/>
        </authorList>
    </citation>
    <scope>NUCLEOTIDE SEQUENCE</scope>
    <source>
        <strain evidence="3">NS2018</strain>
    </source>
</reference>
<dbReference type="Pfam" id="PF03140">
    <property type="entry name" value="DUF247"/>
    <property type="match status" value="2"/>
</dbReference>
<sequence>MKLPRTITVFRLSTPSLPEDHPINVLIPDPVGESWMTPIMDYLRHGTLPEDKIAAQRIRRQAPRYLIINGSLFRRGFSLPYLRCVSPPQTEQILQERLETENRPTNGAGSASDDDDDHDHGRDVPLPTNSQSLNKIKEVKTSSNADGGANNVSSKFPGPGVTNWHGYVTPAPAPAALPLPQKRNSGLYCTAKIFRPGSLEMADINNSANSSSDVHQNGSEEVKIDILEDDWWEPKPGCCIYKVPIDLRKKNEEAYTPQVISIGPLHHSKNELKDMQKQKKRYKHKFMERKGNEKLVEMKSYIKSQEIKIRNCYEQPSLLKSDPFVDMILDDSVFIIELFLKHYHNHDDFLLEKPRYKNTIKRDLQLLENQLPYFVLHELYMSAIKGYKGSSSTDPPSFLHISCNFFEYDISKMGVFHVEHFTDLRRHVLMQNHPTSEAKKSVVDLPCATKLDKSGVSFKHVENEDSLLDMKFLTSKRGSILPFFKKYELHIPRIMVNDWTEVLMRNVMALEQCHYPKETHVCNYITFMDFLINTEKDADLLIDKGIIVNCLGENKAIARMFNNFCLQTSKSPSCYSNLAERLKTHYRSPYHHAKATLKSVYFGDPWKGTGTVVGIIILLLALANTGLTNLRIEEEEEEEDQIDGRRKRKKKKKKMKKRKSIADRRRRRYRSTEKNSIRERRKRRRRSAEKTEQIGGEEDDSVFIIELFLRHYWNIDDFLLEKPRYRNIIKRDLQLLENQLPYFILNELYMSANKGFDSGSYKGSSYMGPPSFLHISCYFFGYESYDISKMEGVKHFTDLRRYFLMQNHPTSKTPKKVVDLPCASKLDKSGVSFKHVENEDRLLDLNFLTSKRGSILPFFKKYELKIPRIIVNDWTEPLIRNVMALEQCHYPKETHVCNYIAFMDFLINTEKDADLLIENKIIVNCLGENKAIARMFNNFCLQTSTSPSCFFDMAEDLKTHYRSPYHHAKATLKSVYFSDPWKGTGTVVAIIILLLTCFQTVTNVRRFYFK</sequence>
<feature type="compositionally biased region" description="Polar residues" evidence="1">
    <location>
        <begin position="141"/>
        <end position="154"/>
    </location>
</feature>
<name>A0AA39VJF5_ACESA</name>
<organism evidence="3 4">
    <name type="scientific">Acer saccharum</name>
    <name type="common">Sugar maple</name>
    <dbReference type="NCBI Taxonomy" id="4024"/>
    <lineage>
        <taxon>Eukaryota</taxon>
        <taxon>Viridiplantae</taxon>
        <taxon>Streptophyta</taxon>
        <taxon>Embryophyta</taxon>
        <taxon>Tracheophyta</taxon>
        <taxon>Spermatophyta</taxon>
        <taxon>Magnoliopsida</taxon>
        <taxon>eudicotyledons</taxon>
        <taxon>Gunneridae</taxon>
        <taxon>Pentapetalae</taxon>
        <taxon>rosids</taxon>
        <taxon>malvids</taxon>
        <taxon>Sapindales</taxon>
        <taxon>Sapindaceae</taxon>
        <taxon>Hippocastanoideae</taxon>
        <taxon>Acereae</taxon>
        <taxon>Acer</taxon>
    </lineage>
</organism>
<reference evidence="3" key="2">
    <citation type="submission" date="2023-06" db="EMBL/GenBank/DDBJ databases">
        <authorList>
            <person name="Swenson N.G."/>
            <person name="Wegrzyn J.L."/>
            <person name="Mcevoy S.L."/>
        </authorList>
    </citation>
    <scope>NUCLEOTIDE SEQUENCE</scope>
    <source>
        <strain evidence="3">NS2018</strain>
        <tissue evidence="3">Leaf</tissue>
    </source>
</reference>
<keyword evidence="2" id="KW-0472">Membrane</keyword>
<evidence type="ECO:0000313" key="3">
    <source>
        <dbReference type="EMBL" id="KAK0580258.1"/>
    </source>
</evidence>
<evidence type="ECO:0000256" key="1">
    <source>
        <dbReference type="SAM" id="MobiDB-lite"/>
    </source>
</evidence>
<keyword evidence="2" id="KW-1133">Transmembrane helix</keyword>
<dbReference type="PANTHER" id="PTHR31170:SF9">
    <property type="entry name" value="PROTEIN, PUTATIVE (DUF247)-RELATED"/>
    <property type="match status" value="1"/>
</dbReference>
<feature type="compositionally biased region" description="Basic residues" evidence="1">
    <location>
        <begin position="645"/>
        <end position="669"/>
    </location>
</feature>
<keyword evidence="2" id="KW-0812">Transmembrane</keyword>
<dbReference type="AlphaFoldDB" id="A0AA39VJF5"/>
<feature type="transmembrane region" description="Helical" evidence="2">
    <location>
        <begin position="981"/>
        <end position="1001"/>
    </location>
</feature>
<feature type="region of interest" description="Disordered" evidence="1">
    <location>
        <begin position="98"/>
        <end position="156"/>
    </location>
</feature>
<accession>A0AA39VJF5</accession>